<organism evidence="1">
    <name type="scientific">marine sediment metagenome</name>
    <dbReference type="NCBI Taxonomy" id="412755"/>
    <lineage>
        <taxon>unclassified sequences</taxon>
        <taxon>metagenomes</taxon>
        <taxon>ecological metagenomes</taxon>
    </lineage>
</organism>
<gene>
    <name evidence="1" type="ORF">LCGC14_0995870</name>
</gene>
<comment type="caution">
    <text evidence="1">The sequence shown here is derived from an EMBL/GenBank/DDBJ whole genome shotgun (WGS) entry which is preliminary data.</text>
</comment>
<dbReference type="EMBL" id="LAZR01003814">
    <property type="protein sequence ID" value="KKN14465.1"/>
    <property type="molecule type" value="Genomic_DNA"/>
</dbReference>
<reference evidence="1" key="1">
    <citation type="journal article" date="2015" name="Nature">
        <title>Complex archaea that bridge the gap between prokaryotes and eukaryotes.</title>
        <authorList>
            <person name="Spang A."/>
            <person name="Saw J.H."/>
            <person name="Jorgensen S.L."/>
            <person name="Zaremba-Niedzwiedzka K."/>
            <person name="Martijn J."/>
            <person name="Lind A.E."/>
            <person name="van Eijk R."/>
            <person name="Schleper C."/>
            <person name="Guy L."/>
            <person name="Ettema T.J."/>
        </authorList>
    </citation>
    <scope>NUCLEOTIDE SEQUENCE</scope>
</reference>
<accession>A0A0F9N4H7</accession>
<evidence type="ECO:0000313" key="1">
    <source>
        <dbReference type="EMBL" id="KKN14465.1"/>
    </source>
</evidence>
<sequence>MRRVDYLKDYIVICTDWEKTVGACLPMWVITGRDKAQLTLAFNNGSSKEKAIDNVWKFVKPLLDRSVVVVWEDGEEKEIKFTSVAPMLRIPENLMGSWEWAREGEK</sequence>
<dbReference type="AlphaFoldDB" id="A0A0F9N4H7"/>
<name>A0A0F9N4H7_9ZZZZ</name>
<proteinExistence type="predicted"/>
<protein>
    <submittedName>
        <fullName evidence="1">Uncharacterized protein</fullName>
    </submittedName>
</protein>